<sequence length="105" mass="10477">MTRDQVHANVAGTGLAQHADGSLKLATARIFAIGTTEAANDATGTIAITATGVLATDVVVVTLRASTNVVYVLKAVPTPDTITVTLSGAGGAGTQVDYVVLRAVA</sequence>
<proteinExistence type="predicted"/>
<reference evidence="1" key="1">
    <citation type="journal article" date="2021" name="bioRxiv">
        <title>Unraveling nitrogen, sulfur and carbon metabolic pathways and microbial community transcriptional responses to substrate deprivation and toxicity stresses in a bioreactor mimicking anoxic brackish coastal sediment conditions.</title>
        <authorList>
            <person name="Martins P.D."/>
            <person name="Echeveste M.J."/>
            <person name="Arshad A."/>
            <person name="Kurth J."/>
            <person name="Ouboter H."/>
            <person name="Jetten M.S.M."/>
            <person name="Welte C.U."/>
        </authorList>
    </citation>
    <scope>NUCLEOTIDE SEQUENCE</scope>
    <source>
        <strain evidence="1">MAG_39</strain>
    </source>
</reference>
<dbReference type="EMBL" id="JAIOIV010000151">
    <property type="protein sequence ID" value="MBZ0158399.1"/>
    <property type="molecule type" value="Genomic_DNA"/>
</dbReference>
<name>A0A953SIE4_9BACT</name>
<gene>
    <name evidence="1" type="ORF">K8I29_19550</name>
</gene>
<protein>
    <submittedName>
        <fullName evidence="1">Uncharacterized protein</fullName>
    </submittedName>
</protein>
<reference evidence="1" key="2">
    <citation type="submission" date="2021-08" db="EMBL/GenBank/DDBJ databases">
        <authorList>
            <person name="Dalcin Martins P."/>
        </authorList>
    </citation>
    <scope>NUCLEOTIDE SEQUENCE</scope>
    <source>
        <strain evidence="1">MAG_39</strain>
    </source>
</reference>
<comment type="caution">
    <text evidence="1">The sequence shown here is derived from an EMBL/GenBank/DDBJ whole genome shotgun (WGS) entry which is preliminary data.</text>
</comment>
<evidence type="ECO:0000313" key="1">
    <source>
        <dbReference type="EMBL" id="MBZ0158399.1"/>
    </source>
</evidence>
<organism evidence="1 2">
    <name type="scientific">Candidatus Nitrobium versatile</name>
    <dbReference type="NCBI Taxonomy" id="2884831"/>
    <lineage>
        <taxon>Bacteria</taxon>
        <taxon>Pseudomonadati</taxon>
        <taxon>Nitrospirota</taxon>
        <taxon>Nitrospiria</taxon>
        <taxon>Nitrospirales</taxon>
        <taxon>Nitrospiraceae</taxon>
        <taxon>Candidatus Nitrobium</taxon>
    </lineage>
</organism>
<evidence type="ECO:0000313" key="2">
    <source>
        <dbReference type="Proteomes" id="UP000705867"/>
    </source>
</evidence>
<accession>A0A953SIE4</accession>
<dbReference type="Proteomes" id="UP000705867">
    <property type="component" value="Unassembled WGS sequence"/>
</dbReference>
<dbReference type="AlphaFoldDB" id="A0A953SIE4"/>